<evidence type="ECO:0000256" key="5">
    <source>
        <dbReference type="ARBA" id="ARBA00022643"/>
    </source>
</evidence>
<keyword evidence="8 15" id="KW-0547">Nucleotide-binding</keyword>
<keyword evidence="11 15" id="KW-0067">ATP-binding</keyword>
<dbReference type="OrthoDB" id="9803667at2"/>
<reference evidence="17 18" key="1">
    <citation type="submission" date="2018-03" db="EMBL/GenBank/DDBJ databases">
        <title>Genomic Encyclopedia of Archaeal and Bacterial Type Strains, Phase II (KMG-II): from individual species to whole genera.</title>
        <authorList>
            <person name="Goeker M."/>
        </authorList>
    </citation>
    <scope>NUCLEOTIDE SEQUENCE [LARGE SCALE GENOMIC DNA]</scope>
    <source>
        <strain evidence="17 18">DSM 28229</strain>
    </source>
</reference>
<dbReference type="SMART" id="SM00904">
    <property type="entry name" value="Flavokinase"/>
    <property type="match status" value="1"/>
</dbReference>
<evidence type="ECO:0000256" key="8">
    <source>
        <dbReference type="ARBA" id="ARBA00022741"/>
    </source>
</evidence>
<comment type="function">
    <text evidence="1">Catalyzes the phosphorylation of riboflavin to FMN followed by the adenylation of FMN to FAD.</text>
</comment>
<dbReference type="Pfam" id="PF06574">
    <property type="entry name" value="FAD_syn"/>
    <property type="match status" value="1"/>
</dbReference>
<evidence type="ECO:0000256" key="7">
    <source>
        <dbReference type="ARBA" id="ARBA00022695"/>
    </source>
</evidence>
<comment type="similarity">
    <text evidence="15">Belongs to the ribF family.</text>
</comment>
<sequence length="316" mass="35957">MKVHYGIESIQNLQNAIVTSGTFDGVHFGHKKIIDRLNEIARVHHGESVLITFWPHPRYVLFPESKHQLKLLSSLNEKINLLEAQGLDHLVILEFTKDFSQLTSKEFIEQILIQAIGTSKLVIGYDHRFGKNREGSFEYLKEHGHLFGFDVEEISKQELEDVAVSSTKIRESLLNGDVEKANKYLGYSYGIEGTVIDGNKIGRSIGFPTANIEVDSDAKLIPQSGVYAVKVKVEGEWYGGMLNIGKRPTVTDDIKEVIEVHIFDFKDTIYTKPIRVEFVKKLRSEMKFDGKTSLVRQLELDEANARKHLNQIKTMQ</sequence>
<comment type="catalytic activity">
    <reaction evidence="14 15">
        <text>FMN + ATP + H(+) = FAD + diphosphate</text>
        <dbReference type="Rhea" id="RHEA:17237"/>
        <dbReference type="ChEBI" id="CHEBI:15378"/>
        <dbReference type="ChEBI" id="CHEBI:30616"/>
        <dbReference type="ChEBI" id="CHEBI:33019"/>
        <dbReference type="ChEBI" id="CHEBI:57692"/>
        <dbReference type="ChEBI" id="CHEBI:58210"/>
        <dbReference type="EC" id="2.7.7.2"/>
    </reaction>
</comment>
<name>A0A315Z9V0_SEDFL</name>
<dbReference type="Pfam" id="PF01687">
    <property type="entry name" value="Flavokinase"/>
    <property type="match status" value="1"/>
</dbReference>
<dbReference type="NCBIfam" id="TIGR00083">
    <property type="entry name" value="ribF"/>
    <property type="match status" value="1"/>
</dbReference>
<dbReference type="GO" id="GO:0006747">
    <property type="term" value="P:FAD biosynthetic process"/>
    <property type="evidence" value="ECO:0007669"/>
    <property type="project" value="UniProtKB-UniRule"/>
</dbReference>
<evidence type="ECO:0000259" key="16">
    <source>
        <dbReference type="SMART" id="SM00904"/>
    </source>
</evidence>
<gene>
    <name evidence="17" type="ORF">BC781_103607</name>
</gene>
<evidence type="ECO:0000256" key="13">
    <source>
        <dbReference type="ARBA" id="ARBA00047880"/>
    </source>
</evidence>
<evidence type="ECO:0000256" key="2">
    <source>
        <dbReference type="ARBA" id="ARBA00004726"/>
    </source>
</evidence>
<dbReference type="GO" id="GO:0008531">
    <property type="term" value="F:riboflavin kinase activity"/>
    <property type="evidence" value="ECO:0007669"/>
    <property type="project" value="UniProtKB-UniRule"/>
</dbReference>
<dbReference type="UniPathway" id="UPA00277">
    <property type="reaction ID" value="UER00407"/>
</dbReference>
<dbReference type="PANTHER" id="PTHR22749">
    <property type="entry name" value="RIBOFLAVIN KINASE/FMN ADENYLYLTRANSFERASE"/>
    <property type="match status" value="1"/>
</dbReference>
<dbReference type="GO" id="GO:0009398">
    <property type="term" value="P:FMN biosynthetic process"/>
    <property type="evidence" value="ECO:0007669"/>
    <property type="project" value="UniProtKB-UniRule"/>
</dbReference>
<dbReference type="AlphaFoldDB" id="A0A315Z9V0"/>
<evidence type="ECO:0000256" key="3">
    <source>
        <dbReference type="ARBA" id="ARBA00005201"/>
    </source>
</evidence>
<keyword evidence="9 15" id="KW-0418">Kinase</keyword>
<evidence type="ECO:0000313" key="18">
    <source>
        <dbReference type="Proteomes" id="UP000245535"/>
    </source>
</evidence>
<evidence type="ECO:0000256" key="14">
    <source>
        <dbReference type="ARBA" id="ARBA00049494"/>
    </source>
</evidence>
<dbReference type="EC" id="2.7.1.26" evidence="15"/>
<dbReference type="Proteomes" id="UP000245535">
    <property type="component" value="Unassembled WGS sequence"/>
</dbReference>
<dbReference type="UniPathway" id="UPA00276">
    <property type="reaction ID" value="UER00406"/>
</dbReference>
<dbReference type="EMBL" id="QGDO01000003">
    <property type="protein sequence ID" value="PWJ42355.1"/>
    <property type="molecule type" value="Genomic_DNA"/>
</dbReference>
<dbReference type="SUPFAM" id="SSF52374">
    <property type="entry name" value="Nucleotidylyl transferase"/>
    <property type="match status" value="1"/>
</dbReference>
<evidence type="ECO:0000256" key="10">
    <source>
        <dbReference type="ARBA" id="ARBA00022827"/>
    </source>
</evidence>
<organism evidence="17 18">
    <name type="scientific">Sediminitomix flava</name>
    <dbReference type="NCBI Taxonomy" id="379075"/>
    <lineage>
        <taxon>Bacteria</taxon>
        <taxon>Pseudomonadati</taxon>
        <taxon>Bacteroidota</taxon>
        <taxon>Cytophagia</taxon>
        <taxon>Cytophagales</taxon>
        <taxon>Flammeovirgaceae</taxon>
        <taxon>Sediminitomix</taxon>
    </lineage>
</organism>
<keyword evidence="12" id="KW-0511">Multifunctional enzyme</keyword>
<dbReference type="Gene3D" id="2.40.30.30">
    <property type="entry name" value="Riboflavin kinase-like"/>
    <property type="match status" value="1"/>
</dbReference>
<keyword evidence="7 15" id="KW-0548">Nucleotidyltransferase</keyword>
<dbReference type="EC" id="2.7.7.2" evidence="15"/>
<proteinExistence type="inferred from homology"/>
<dbReference type="SUPFAM" id="SSF82114">
    <property type="entry name" value="Riboflavin kinase-like"/>
    <property type="match status" value="1"/>
</dbReference>
<keyword evidence="5 15" id="KW-0288">FMN</keyword>
<feature type="domain" description="Riboflavin kinase" evidence="16">
    <location>
        <begin position="184"/>
        <end position="310"/>
    </location>
</feature>
<evidence type="ECO:0000256" key="11">
    <source>
        <dbReference type="ARBA" id="ARBA00022840"/>
    </source>
</evidence>
<protein>
    <recommendedName>
        <fullName evidence="15">Riboflavin biosynthesis protein</fullName>
    </recommendedName>
    <domain>
        <recommendedName>
            <fullName evidence="15">Riboflavin kinase</fullName>
            <ecNumber evidence="15">2.7.1.26</ecNumber>
        </recommendedName>
        <alternativeName>
            <fullName evidence="15">Flavokinase</fullName>
        </alternativeName>
    </domain>
    <domain>
        <recommendedName>
            <fullName evidence="15">FMN adenylyltransferase</fullName>
            <ecNumber evidence="15">2.7.7.2</ecNumber>
        </recommendedName>
        <alternativeName>
            <fullName evidence="15">FAD pyrophosphorylase</fullName>
        </alternativeName>
        <alternativeName>
            <fullName evidence="15">FAD synthase</fullName>
        </alternativeName>
    </domain>
</protein>
<dbReference type="GO" id="GO:0003919">
    <property type="term" value="F:FMN adenylyltransferase activity"/>
    <property type="evidence" value="ECO:0007669"/>
    <property type="project" value="UniProtKB-UniRule"/>
</dbReference>
<keyword evidence="6 15" id="KW-0808">Transferase</keyword>
<keyword evidence="18" id="KW-1185">Reference proteome</keyword>
<dbReference type="FunFam" id="3.40.50.620:FF:000021">
    <property type="entry name" value="Riboflavin biosynthesis protein"/>
    <property type="match status" value="1"/>
</dbReference>
<dbReference type="InterPro" id="IPR023465">
    <property type="entry name" value="Riboflavin_kinase_dom_sf"/>
</dbReference>
<comment type="catalytic activity">
    <reaction evidence="13 15">
        <text>riboflavin + ATP = FMN + ADP + H(+)</text>
        <dbReference type="Rhea" id="RHEA:14357"/>
        <dbReference type="ChEBI" id="CHEBI:15378"/>
        <dbReference type="ChEBI" id="CHEBI:30616"/>
        <dbReference type="ChEBI" id="CHEBI:57986"/>
        <dbReference type="ChEBI" id="CHEBI:58210"/>
        <dbReference type="ChEBI" id="CHEBI:456216"/>
        <dbReference type="EC" id="2.7.1.26"/>
    </reaction>
</comment>
<keyword evidence="10 15" id="KW-0274">FAD</keyword>
<evidence type="ECO:0000256" key="15">
    <source>
        <dbReference type="PIRNR" id="PIRNR004491"/>
    </source>
</evidence>
<accession>A0A315Z9V0</accession>
<comment type="pathway">
    <text evidence="3 15">Cofactor biosynthesis; FMN biosynthesis; FMN from riboflavin (ATP route): step 1/1.</text>
</comment>
<dbReference type="PANTHER" id="PTHR22749:SF6">
    <property type="entry name" value="RIBOFLAVIN KINASE"/>
    <property type="match status" value="1"/>
</dbReference>
<dbReference type="GO" id="GO:0009231">
    <property type="term" value="P:riboflavin biosynthetic process"/>
    <property type="evidence" value="ECO:0007669"/>
    <property type="project" value="InterPro"/>
</dbReference>
<dbReference type="InterPro" id="IPR002606">
    <property type="entry name" value="Riboflavin_kinase_bac"/>
</dbReference>
<dbReference type="Gene3D" id="3.40.50.620">
    <property type="entry name" value="HUPs"/>
    <property type="match status" value="1"/>
</dbReference>
<dbReference type="NCBIfam" id="NF004160">
    <property type="entry name" value="PRK05627.1-3"/>
    <property type="match status" value="1"/>
</dbReference>
<evidence type="ECO:0000256" key="4">
    <source>
        <dbReference type="ARBA" id="ARBA00022630"/>
    </source>
</evidence>
<dbReference type="InterPro" id="IPR015865">
    <property type="entry name" value="Riboflavin_kinase_bac/euk"/>
</dbReference>
<evidence type="ECO:0000313" key="17">
    <source>
        <dbReference type="EMBL" id="PWJ42355.1"/>
    </source>
</evidence>
<dbReference type="InterPro" id="IPR023468">
    <property type="entry name" value="Riboflavin_kinase"/>
</dbReference>
<evidence type="ECO:0000256" key="6">
    <source>
        <dbReference type="ARBA" id="ARBA00022679"/>
    </source>
</evidence>
<dbReference type="NCBIfam" id="NF004162">
    <property type="entry name" value="PRK05627.1-5"/>
    <property type="match status" value="1"/>
</dbReference>
<dbReference type="CDD" id="cd02064">
    <property type="entry name" value="FAD_synthetase_N"/>
    <property type="match status" value="1"/>
</dbReference>
<keyword evidence="4 15" id="KW-0285">Flavoprotein</keyword>
<dbReference type="InterPro" id="IPR015864">
    <property type="entry name" value="FAD_synthase"/>
</dbReference>
<comment type="pathway">
    <text evidence="2 15">Cofactor biosynthesis; FAD biosynthesis; FAD from FMN: step 1/1.</text>
</comment>
<evidence type="ECO:0000256" key="1">
    <source>
        <dbReference type="ARBA" id="ARBA00002121"/>
    </source>
</evidence>
<dbReference type="PIRSF" id="PIRSF004491">
    <property type="entry name" value="FAD_Synth"/>
    <property type="match status" value="1"/>
</dbReference>
<dbReference type="GO" id="GO:0005524">
    <property type="term" value="F:ATP binding"/>
    <property type="evidence" value="ECO:0007669"/>
    <property type="project" value="UniProtKB-UniRule"/>
</dbReference>
<evidence type="ECO:0000256" key="9">
    <source>
        <dbReference type="ARBA" id="ARBA00022777"/>
    </source>
</evidence>
<comment type="caution">
    <text evidence="17">The sequence shown here is derived from an EMBL/GenBank/DDBJ whole genome shotgun (WGS) entry which is preliminary data.</text>
</comment>
<dbReference type="RefSeq" id="WP_109619235.1">
    <property type="nucleotide sequence ID" value="NZ_QGDO01000003.1"/>
</dbReference>
<evidence type="ECO:0000256" key="12">
    <source>
        <dbReference type="ARBA" id="ARBA00023268"/>
    </source>
</evidence>
<dbReference type="InterPro" id="IPR014729">
    <property type="entry name" value="Rossmann-like_a/b/a_fold"/>
</dbReference>